<dbReference type="PROSITE" id="PS00041">
    <property type="entry name" value="HTH_ARAC_FAMILY_1"/>
    <property type="match status" value="1"/>
</dbReference>
<protein>
    <submittedName>
        <fullName evidence="5">Helix-turn-helix domain-containing protein</fullName>
    </submittedName>
</protein>
<dbReference type="SMART" id="SM00342">
    <property type="entry name" value="HTH_ARAC"/>
    <property type="match status" value="1"/>
</dbReference>
<dbReference type="PANTHER" id="PTHR43280:SF28">
    <property type="entry name" value="HTH-TYPE TRANSCRIPTIONAL ACTIVATOR RHAS"/>
    <property type="match status" value="1"/>
</dbReference>
<dbReference type="InterPro" id="IPR009057">
    <property type="entry name" value="Homeodomain-like_sf"/>
</dbReference>
<evidence type="ECO:0000313" key="6">
    <source>
        <dbReference type="Proteomes" id="UP000281112"/>
    </source>
</evidence>
<organism evidence="5 6">
    <name type="scientific">Vibrio viridaestus</name>
    <dbReference type="NCBI Taxonomy" id="2487322"/>
    <lineage>
        <taxon>Bacteria</taxon>
        <taxon>Pseudomonadati</taxon>
        <taxon>Pseudomonadota</taxon>
        <taxon>Gammaproteobacteria</taxon>
        <taxon>Vibrionales</taxon>
        <taxon>Vibrionaceae</taxon>
        <taxon>Vibrio</taxon>
    </lineage>
</organism>
<dbReference type="AlphaFoldDB" id="A0A3N9TCW7"/>
<dbReference type="GO" id="GO:0043565">
    <property type="term" value="F:sequence-specific DNA binding"/>
    <property type="evidence" value="ECO:0007669"/>
    <property type="project" value="InterPro"/>
</dbReference>
<keyword evidence="1" id="KW-0805">Transcription regulation</keyword>
<keyword evidence="2" id="KW-0238">DNA-binding</keyword>
<evidence type="ECO:0000313" key="5">
    <source>
        <dbReference type="EMBL" id="RQW61890.1"/>
    </source>
</evidence>
<feature type="domain" description="HTH araC/xylS-type" evidence="4">
    <location>
        <begin position="170"/>
        <end position="267"/>
    </location>
</feature>
<dbReference type="Proteomes" id="UP000281112">
    <property type="component" value="Unassembled WGS sequence"/>
</dbReference>
<evidence type="ECO:0000256" key="3">
    <source>
        <dbReference type="ARBA" id="ARBA00023163"/>
    </source>
</evidence>
<dbReference type="InterPro" id="IPR014710">
    <property type="entry name" value="RmlC-like_jellyroll"/>
</dbReference>
<reference evidence="5 6" key="1">
    <citation type="submission" date="2018-11" db="EMBL/GenBank/DDBJ databases">
        <title>Vibrio LJC006 sp. nov., isolated from seawater during the bloom of the enteromorpha.</title>
        <authorList>
            <person name="Liang J."/>
        </authorList>
    </citation>
    <scope>NUCLEOTIDE SEQUENCE [LARGE SCALE GENOMIC DNA]</scope>
    <source>
        <strain evidence="5 6">LJC006</strain>
    </source>
</reference>
<dbReference type="InterPro" id="IPR018062">
    <property type="entry name" value="HTH_AraC-typ_CS"/>
</dbReference>
<dbReference type="OrthoDB" id="9803764at2"/>
<evidence type="ECO:0000256" key="2">
    <source>
        <dbReference type="ARBA" id="ARBA00023125"/>
    </source>
</evidence>
<accession>A0A3N9TCW7</accession>
<dbReference type="Pfam" id="PF12833">
    <property type="entry name" value="HTH_18"/>
    <property type="match status" value="1"/>
</dbReference>
<name>A0A3N9TCW7_9VIBR</name>
<gene>
    <name evidence="5" type="ORF">EES38_17435</name>
</gene>
<dbReference type="GO" id="GO:0003700">
    <property type="term" value="F:DNA-binding transcription factor activity"/>
    <property type="evidence" value="ECO:0007669"/>
    <property type="project" value="InterPro"/>
</dbReference>
<dbReference type="SUPFAM" id="SSF46689">
    <property type="entry name" value="Homeodomain-like"/>
    <property type="match status" value="1"/>
</dbReference>
<dbReference type="PRINTS" id="PR00032">
    <property type="entry name" value="HTHARAC"/>
</dbReference>
<proteinExistence type="predicted"/>
<dbReference type="PROSITE" id="PS01124">
    <property type="entry name" value="HTH_ARAC_FAMILY_2"/>
    <property type="match status" value="1"/>
</dbReference>
<dbReference type="InterPro" id="IPR037923">
    <property type="entry name" value="HTH-like"/>
</dbReference>
<dbReference type="RefSeq" id="WP_124938488.1">
    <property type="nucleotide sequence ID" value="NZ_RJVQ01000009.1"/>
</dbReference>
<keyword evidence="6" id="KW-1185">Reference proteome</keyword>
<keyword evidence="3" id="KW-0804">Transcription</keyword>
<dbReference type="InterPro" id="IPR018060">
    <property type="entry name" value="HTH_AraC"/>
</dbReference>
<evidence type="ECO:0000259" key="4">
    <source>
        <dbReference type="PROSITE" id="PS01124"/>
    </source>
</evidence>
<dbReference type="Gene3D" id="1.10.10.60">
    <property type="entry name" value="Homeodomain-like"/>
    <property type="match status" value="1"/>
</dbReference>
<dbReference type="InterPro" id="IPR020449">
    <property type="entry name" value="Tscrpt_reg_AraC-type_HTH"/>
</dbReference>
<sequence>MNMLFLKSEEYVGYKNSVNILRREPQADYPEHRHDFSELILVSSGIGNHTVNDDFSVMLPNTIACVSERDYHQFSDSQDLILLNVAYNKDFLSVSRSSADVIKKLENDQNHFMILEDDFKPLNNIALRIKEENERQDVHASIMASILFEQLLLSIDRLSVGSFDQSPLMKSVVYLCNNYFEQDLSVNHICDMFKVTPKALSSKLVQLTGLSTNRFINHLRVHRAMAMLKNGKSITDVAFRVGYNDSNYFSTKFKAVAGCSPREYLGKNKILSN</sequence>
<dbReference type="Gene3D" id="2.60.120.10">
    <property type="entry name" value="Jelly Rolls"/>
    <property type="match status" value="1"/>
</dbReference>
<evidence type="ECO:0000256" key="1">
    <source>
        <dbReference type="ARBA" id="ARBA00023015"/>
    </source>
</evidence>
<dbReference type="SUPFAM" id="SSF51215">
    <property type="entry name" value="Regulatory protein AraC"/>
    <property type="match status" value="1"/>
</dbReference>
<dbReference type="EMBL" id="RJVQ01000009">
    <property type="protein sequence ID" value="RQW61890.1"/>
    <property type="molecule type" value="Genomic_DNA"/>
</dbReference>
<dbReference type="PANTHER" id="PTHR43280">
    <property type="entry name" value="ARAC-FAMILY TRANSCRIPTIONAL REGULATOR"/>
    <property type="match status" value="1"/>
</dbReference>
<comment type="caution">
    <text evidence="5">The sequence shown here is derived from an EMBL/GenBank/DDBJ whole genome shotgun (WGS) entry which is preliminary data.</text>
</comment>